<accession>A0A0F9B3A0</accession>
<name>A0A0F9B3A0_9ZZZZ</name>
<evidence type="ECO:0000259" key="1">
    <source>
        <dbReference type="Pfam" id="PF01207"/>
    </source>
</evidence>
<dbReference type="PANTHER" id="PTHR45846:SF1">
    <property type="entry name" value="TRNA-DIHYDROURIDINE(47) SYNTHASE [NAD(P)(+)]-LIKE"/>
    <property type="match status" value="1"/>
</dbReference>
<dbReference type="PANTHER" id="PTHR45846">
    <property type="entry name" value="TRNA-DIHYDROURIDINE(47) SYNTHASE [NAD(P)(+)]-LIKE"/>
    <property type="match status" value="1"/>
</dbReference>
<dbReference type="SUPFAM" id="SSF51395">
    <property type="entry name" value="FMN-linked oxidoreductases"/>
    <property type="match status" value="1"/>
</dbReference>
<dbReference type="InterPro" id="IPR013785">
    <property type="entry name" value="Aldolase_TIM"/>
</dbReference>
<dbReference type="Pfam" id="PF01207">
    <property type="entry name" value="Dus"/>
    <property type="match status" value="1"/>
</dbReference>
<dbReference type="GO" id="GO:0003723">
    <property type="term" value="F:RNA binding"/>
    <property type="evidence" value="ECO:0007669"/>
    <property type="project" value="TreeGrafter"/>
</dbReference>
<reference evidence="2" key="1">
    <citation type="journal article" date="2015" name="Nature">
        <title>Complex archaea that bridge the gap between prokaryotes and eukaryotes.</title>
        <authorList>
            <person name="Spang A."/>
            <person name="Saw J.H."/>
            <person name="Jorgensen S.L."/>
            <person name="Zaremba-Niedzwiedzka K."/>
            <person name="Martijn J."/>
            <person name="Lind A.E."/>
            <person name="van Eijk R."/>
            <person name="Schleper C."/>
            <person name="Guy L."/>
            <person name="Ettema T.J."/>
        </authorList>
    </citation>
    <scope>NUCLEOTIDE SEQUENCE</scope>
</reference>
<gene>
    <name evidence="2" type="ORF">LCGC14_2498570</name>
</gene>
<evidence type="ECO:0000313" key="2">
    <source>
        <dbReference type="EMBL" id="KKL16140.1"/>
    </source>
</evidence>
<proteinExistence type="predicted"/>
<protein>
    <recommendedName>
        <fullName evidence="1">DUS-like FMN-binding domain-containing protein</fullName>
    </recommendedName>
</protein>
<dbReference type="EMBL" id="LAZR01039785">
    <property type="protein sequence ID" value="KKL16140.1"/>
    <property type="molecule type" value="Genomic_DNA"/>
</dbReference>
<sequence>MARPFVLAALAGYTDLPYRLICRQLGAGYCCTEMMLDRQLLLPGKLRRRLVHVTDEDHPVAGQIIGNDPEVMGDAAEALCRTGFDVVDVNLACPARKVLRRGRGGALLAEPELAGKIVRAVTARSEAPVTVKLRMGYDEDDTDAFWRITEAAFDAGVAAACVHA</sequence>
<dbReference type="InterPro" id="IPR035587">
    <property type="entry name" value="DUS-like_FMN-bd"/>
</dbReference>
<dbReference type="CDD" id="cd02801">
    <property type="entry name" value="DUS_like_FMN"/>
    <property type="match status" value="1"/>
</dbReference>
<dbReference type="GO" id="GO:0017150">
    <property type="term" value="F:tRNA dihydrouridine synthase activity"/>
    <property type="evidence" value="ECO:0007669"/>
    <property type="project" value="TreeGrafter"/>
</dbReference>
<dbReference type="Gene3D" id="3.20.20.70">
    <property type="entry name" value="Aldolase class I"/>
    <property type="match status" value="1"/>
</dbReference>
<dbReference type="AlphaFoldDB" id="A0A0F9B3A0"/>
<organism evidence="2">
    <name type="scientific">marine sediment metagenome</name>
    <dbReference type="NCBI Taxonomy" id="412755"/>
    <lineage>
        <taxon>unclassified sequences</taxon>
        <taxon>metagenomes</taxon>
        <taxon>ecological metagenomes</taxon>
    </lineage>
</organism>
<comment type="caution">
    <text evidence="2">The sequence shown here is derived from an EMBL/GenBank/DDBJ whole genome shotgun (WGS) entry which is preliminary data.</text>
</comment>
<feature type="domain" description="DUS-like FMN-binding" evidence="1">
    <location>
        <begin position="7"/>
        <end position="164"/>
    </location>
</feature>